<keyword evidence="3 5" id="KW-1133">Transmembrane helix</keyword>
<dbReference type="GO" id="GO:0016020">
    <property type="term" value="C:membrane"/>
    <property type="evidence" value="ECO:0007669"/>
    <property type="project" value="UniProtKB-SubCell"/>
</dbReference>
<evidence type="ECO:0000256" key="3">
    <source>
        <dbReference type="ARBA" id="ARBA00022989"/>
    </source>
</evidence>
<evidence type="ECO:0008006" key="8">
    <source>
        <dbReference type="Google" id="ProtNLM"/>
    </source>
</evidence>
<feature type="transmembrane region" description="Helical" evidence="5">
    <location>
        <begin position="65"/>
        <end position="86"/>
    </location>
</feature>
<dbReference type="EMBL" id="BJMV01000005">
    <property type="protein sequence ID" value="GEB85481.1"/>
    <property type="molecule type" value="Genomic_DNA"/>
</dbReference>
<evidence type="ECO:0000256" key="5">
    <source>
        <dbReference type="SAM" id="Phobius"/>
    </source>
</evidence>
<evidence type="ECO:0000256" key="4">
    <source>
        <dbReference type="ARBA" id="ARBA00023136"/>
    </source>
</evidence>
<reference evidence="6 7" key="1">
    <citation type="submission" date="2019-06" db="EMBL/GenBank/DDBJ databases">
        <title>Whole genome shotgun sequence of Acetobacter peroxydans NBRC 13755.</title>
        <authorList>
            <person name="Hosoyama A."/>
            <person name="Uohara A."/>
            <person name="Ohji S."/>
            <person name="Ichikawa N."/>
        </authorList>
    </citation>
    <scope>NUCLEOTIDE SEQUENCE [LARGE SCALE GENOMIC DNA]</scope>
    <source>
        <strain evidence="6 7">NBRC 13755</strain>
    </source>
</reference>
<dbReference type="OrthoDB" id="9806894at2"/>
<dbReference type="GO" id="GO:0009403">
    <property type="term" value="P:toxin biosynthetic process"/>
    <property type="evidence" value="ECO:0007669"/>
    <property type="project" value="InterPro"/>
</dbReference>
<comment type="subcellular location">
    <subcellularLocation>
        <location evidence="1">Membrane</location>
        <topology evidence="1">Multi-pass membrane protein</topology>
    </subcellularLocation>
</comment>
<organism evidence="6 7">
    <name type="scientific">Acetobacter peroxydans</name>
    <dbReference type="NCBI Taxonomy" id="104098"/>
    <lineage>
        <taxon>Bacteria</taxon>
        <taxon>Pseudomonadati</taxon>
        <taxon>Pseudomonadota</taxon>
        <taxon>Alphaproteobacteria</taxon>
        <taxon>Acetobacterales</taxon>
        <taxon>Acetobacteraceae</taxon>
        <taxon>Acetobacter</taxon>
    </lineage>
</organism>
<evidence type="ECO:0000256" key="1">
    <source>
        <dbReference type="ARBA" id="ARBA00004141"/>
    </source>
</evidence>
<dbReference type="InterPro" id="IPR052719">
    <property type="entry name" value="CvpA-like"/>
</dbReference>
<keyword evidence="4 5" id="KW-0472">Membrane</keyword>
<proteinExistence type="predicted"/>
<dbReference type="InterPro" id="IPR003825">
    <property type="entry name" value="Colicin-V_CvpA"/>
</dbReference>
<dbReference type="Proteomes" id="UP000317730">
    <property type="component" value="Unassembled WGS sequence"/>
</dbReference>
<comment type="caution">
    <text evidence="6">The sequence shown here is derived from an EMBL/GenBank/DDBJ whole genome shotgun (WGS) entry which is preliminary data.</text>
</comment>
<gene>
    <name evidence="6" type="ORF">APE01nite_12780</name>
</gene>
<evidence type="ECO:0000313" key="7">
    <source>
        <dbReference type="Proteomes" id="UP000317730"/>
    </source>
</evidence>
<sequence>MAAIDGIALAFITLSVLHGLWRGLTRAALGIVVWTLAGLAALRFNPPLTHWAQTYITSPTGARAAAFLGVLLVAAIAGGLLSARIVQVVRATPLDGPDRLLGGVFGLARGALIVVLVYMLAHWVLQPQDMQALEKDSRLTPYIQAAARGLQTYMADFSAKGVAPSPSTGHDANL</sequence>
<feature type="transmembrane region" description="Helical" evidence="5">
    <location>
        <begin position="106"/>
        <end position="125"/>
    </location>
</feature>
<feature type="transmembrane region" description="Helical" evidence="5">
    <location>
        <begin position="24"/>
        <end position="44"/>
    </location>
</feature>
<keyword evidence="2 5" id="KW-0812">Transmembrane</keyword>
<dbReference type="Pfam" id="PF02674">
    <property type="entry name" value="Colicin_V"/>
    <property type="match status" value="1"/>
</dbReference>
<dbReference type="RefSeq" id="WP_141375738.1">
    <property type="nucleotide sequence ID" value="NZ_BAPL01000001.1"/>
</dbReference>
<dbReference type="PANTHER" id="PTHR36926">
    <property type="entry name" value="COLICIN V PRODUCTION PROTEIN"/>
    <property type="match status" value="1"/>
</dbReference>
<evidence type="ECO:0000256" key="2">
    <source>
        <dbReference type="ARBA" id="ARBA00022692"/>
    </source>
</evidence>
<name>A0A4Y3TR26_9PROT</name>
<dbReference type="PANTHER" id="PTHR36926:SF1">
    <property type="entry name" value="COLICIN V PRODUCTION PROTEIN"/>
    <property type="match status" value="1"/>
</dbReference>
<protein>
    <recommendedName>
        <fullName evidence="8">Bacteriocin production protein</fullName>
    </recommendedName>
</protein>
<keyword evidence="7" id="KW-1185">Reference proteome</keyword>
<evidence type="ECO:0000313" key="6">
    <source>
        <dbReference type="EMBL" id="GEB85481.1"/>
    </source>
</evidence>
<dbReference type="AlphaFoldDB" id="A0A4Y3TR26"/>
<accession>A0A4Y3TR26</accession>